<evidence type="ECO:0000313" key="3">
    <source>
        <dbReference type="Proteomes" id="UP000756346"/>
    </source>
</evidence>
<comment type="caution">
    <text evidence="2">The sequence shown here is derived from an EMBL/GenBank/DDBJ whole genome shotgun (WGS) entry which is preliminary data.</text>
</comment>
<dbReference type="AlphaFoldDB" id="A0A9P8Y8K6"/>
<organism evidence="2 3">
    <name type="scientific">Microdochium trichocladiopsis</name>
    <dbReference type="NCBI Taxonomy" id="1682393"/>
    <lineage>
        <taxon>Eukaryota</taxon>
        <taxon>Fungi</taxon>
        <taxon>Dikarya</taxon>
        <taxon>Ascomycota</taxon>
        <taxon>Pezizomycotina</taxon>
        <taxon>Sordariomycetes</taxon>
        <taxon>Xylariomycetidae</taxon>
        <taxon>Xylariales</taxon>
        <taxon>Microdochiaceae</taxon>
        <taxon>Microdochium</taxon>
    </lineage>
</organism>
<evidence type="ECO:0000313" key="2">
    <source>
        <dbReference type="EMBL" id="KAH7033107.1"/>
    </source>
</evidence>
<dbReference type="EMBL" id="JAGTJQ010000004">
    <property type="protein sequence ID" value="KAH7033107.1"/>
    <property type="molecule type" value="Genomic_DNA"/>
</dbReference>
<dbReference type="Proteomes" id="UP000756346">
    <property type="component" value="Unassembled WGS sequence"/>
</dbReference>
<dbReference type="GeneID" id="70177321"/>
<evidence type="ECO:0000256" key="1">
    <source>
        <dbReference type="SAM" id="MobiDB-lite"/>
    </source>
</evidence>
<name>A0A9P8Y8K6_9PEZI</name>
<protein>
    <submittedName>
        <fullName evidence="2">Uncharacterized protein</fullName>
    </submittedName>
</protein>
<proteinExistence type="predicted"/>
<reference evidence="2" key="1">
    <citation type="journal article" date="2021" name="Nat. Commun.">
        <title>Genetic determinants of endophytism in the Arabidopsis root mycobiome.</title>
        <authorList>
            <person name="Mesny F."/>
            <person name="Miyauchi S."/>
            <person name="Thiergart T."/>
            <person name="Pickel B."/>
            <person name="Atanasova L."/>
            <person name="Karlsson M."/>
            <person name="Huettel B."/>
            <person name="Barry K.W."/>
            <person name="Haridas S."/>
            <person name="Chen C."/>
            <person name="Bauer D."/>
            <person name="Andreopoulos W."/>
            <person name="Pangilinan J."/>
            <person name="LaButti K."/>
            <person name="Riley R."/>
            <person name="Lipzen A."/>
            <person name="Clum A."/>
            <person name="Drula E."/>
            <person name="Henrissat B."/>
            <person name="Kohler A."/>
            <person name="Grigoriev I.V."/>
            <person name="Martin F.M."/>
            <person name="Hacquard S."/>
        </authorList>
    </citation>
    <scope>NUCLEOTIDE SEQUENCE</scope>
    <source>
        <strain evidence="2">MPI-CAGE-CH-0230</strain>
    </source>
</reference>
<accession>A0A9P8Y8K6</accession>
<feature type="compositionally biased region" description="Basic and acidic residues" evidence="1">
    <location>
        <begin position="1"/>
        <end position="17"/>
    </location>
</feature>
<feature type="region of interest" description="Disordered" evidence="1">
    <location>
        <begin position="1"/>
        <end position="40"/>
    </location>
</feature>
<dbReference type="RefSeq" id="XP_046013939.1">
    <property type="nucleotide sequence ID" value="XM_046147775.1"/>
</dbReference>
<gene>
    <name evidence="2" type="ORF">B0I36DRAFT_105054</name>
</gene>
<sequence>MTQDEREKETKKQDKTPQRRHKTQRHDQRPHVAGGNHMQSPKHFRGAFVAQALDTFACNMSHPHTLACSRLPYCRSPTQPHEHLSVCARQHMHSAFLCFFLFCVCTFPPLISSGNLTCFGSCCTYCTSARGVGACQLHASMDVYMGTVHRRPWVNAYSALQNYLAMCRLTGCCTLHSVPFPFGTTNPHTSVSDAVPVSGWRDDDDDEVIYLGSESGSRARRLWKGCRVGPPNPPAPAPGNSFFFRFLFPCPSST</sequence>
<keyword evidence="3" id="KW-1185">Reference proteome</keyword>